<dbReference type="Gene3D" id="3.30.450.40">
    <property type="match status" value="1"/>
</dbReference>
<dbReference type="EMBL" id="JAGYPE020000033">
    <property type="protein sequence ID" value="MCH6267270.1"/>
    <property type="molecule type" value="Genomic_DNA"/>
</dbReference>
<dbReference type="PROSITE" id="PS51077">
    <property type="entry name" value="HTH_ICLR"/>
    <property type="match status" value="1"/>
</dbReference>
<keyword evidence="8" id="KW-1185">Reference proteome</keyword>
<dbReference type="Proteomes" id="UP000677265">
    <property type="component" value="Unassembled WGS sequence"/>
</dbReference>
<dbReference type="Gene3D" id="1.10.10.10">
    <property type="entry name" value="Winged helix-like DNA-binding domain superfamily/Winged helix DNA-binding domain"/>
    <property type="match status" value="1"/>
</dbReference>
<protein>
    <submittedName>
        <fullName evidence="6">IclR family transcriptional regulator</fullName>
    </submittedName>
</protein>
<dbReference type="AlphaFoldDB" id="A0A942T2M2"/>
<keyword evidence="1" id="KW-0805">Transcription regulation</keyword>
<dbReference type="InterPro" id="IPR029016">
    <property type="entry name" value="GAF-like_dom_sf"/>
</dbReference>
<dbReference type="InterPro" id="IPR014757">
    <property type="entry name" value="Tscrpt_reg_IclR_C"/>
</dbReference>
<comment type="caution">
    <text evidence="6">The sequence shown here is derived from an EMBL/GenBank/DDBJ whole genome shotgun (WGS) entry which is preliminary data.</text>
</comment>
<dbReference type="SUPFAM" id="SSF46785">
    <property type="entry name" value="Winged helix' DNA-binding domain"/>
    <property type="match status" value="1"/>
</dbReference>
<dbReference type="GO" id="GO:0045892">
    <property type="term" value="P:negative regulation of DNA-templated transcription"/>
    <property type="evidence" value="ECO:0007669"/>
    <property type="project" value="TreeGrafter"/>
</dbReference>
<proteinExistence type="predicted"/>
<evidence type="ECO:0000259" key="4">
    <source>
        <dbReference type="PROSITE" id="PS51077"/>
    </source>
</evidence>
<dbReference type="EMBL" id="JAGYPE010000004">
    <property type="protein sequence ID" value="MBS4184068.1"/>
    <property type="molecule type" value="Genomic_DNA"/>
</dbReference>
<evidence type="ECO:0000256" key="1">
    <source>
        <dbReference type="ARBA" id="ARBA00023015"/>
    </source>
</evidence>
<evidence type="ECO:0000313" key="6">
    <source>
        <dbReference type="EMBL" id="MBS4184068.1"/>
    </source>
</evidence>
<dbReference type="Pfam" id="PF01614">
    <property type="entry name" value="IclR_C"/>
    <property type="match status" value="1"/>
</dbReference>
<dbReference type="PANTHER" id="PTHR30136:SF24">
    <property type="entry name" value="HTH-TYPE TRANSCRIPTIONAL REPRESSOR ALLR"/>
    <property type="match status" value="1"/>
</dbReference>
<evidence type="ECO:0000259" key="5">
    <source>
        <dbReference type="PROSITE" id="PS51078"/>
    </source>
</evidence>
<dbReference type="RefSeq" id="WP_213143983.1">
    <property type="nucleotide sequence ID" value="NZ_JAGYPE020000033.1"/>
</dbReference>
<dbReference type="GO" id="GO:0003700">
    <property type="term" value="F:DNA-binding transcription factor activity"/>
    <property type="evidence" value="ECO:0007669"/>
    <property type="project" value="TreeGrafter"/>
</dbReference>
<dbReference type="PROSITE" id="PS51078">
    <property type="entry name" value="ICLR_ED"/>
    <property type="match status" value="1"/>
</dbReference>
<accession>A0A942T2M2</accession>
<dbReference type="SUPFAM" id="SSF55781">
    <property type="entry name" value="GAF domain-like"/>
    <property type="match status" value="1"/>
</dbReference>
<dbReference type="InterPro" id="IPR050707">
    <property type="entry name" value="HTH_MetabolicPath_Reg"/>
</dbReference>
<feature type="domain" description="HTH iclR-type" evidence="4">
    <location>
        <begin position="10"/>
        <end position="71"/>
    </location>
</feature>
<dbReference type="Pfam" id="PF09339">
    <property type="entry name" value="HTH_IclR"/>
    <property type="match status" value="1"/>
</dbReference>
<dbReference type="SMART" id="SM00346">
    <property type="entry name" value="HTH_ICLR"/>
    <property type="match status" value="1"/>
</dbReference>
<gene>
    <name evidence="7" type="ORF">KHB02_017260</name>
    <name evidence="6" type="ORF">KHB02_21990</name>
</gene>
<name>A0A942T2M2_9BACI</name>
<dbReference type="PANTHER" id="PTHR30136">
    <property type="entry name" value="HELIX-TURN-HELIX TRANSCRIPTIONAL REGULATOR, ICLR FAMILY"/>
    <property type="match status" value="1"/>
</dbReference>
<reference evidence="6" key="1">
    <citation type="submission" date="2021-05" db="EMBL/GenBank/DDBJ databases">
        <title>Novel Bacillus species.</title>
        <authorList>
            <person name="Liu G."/>
        </authorList>
    </citation>
    <scope>NUCLEOTIDE SEQUENCE</scope>
    <source>
        <strain evidence="6 8">FJAT-50051</strain>
    </source>
</reference>
<dbReference type="InterPro" id="IPR036390">
    <property type="entry name" value="WH_DNA-bd_sf"/>
</dbReference>
<dbReference type="InterPro" id="IPR005471">
    <property type="entry name" value="Tscrpt_reg_IclR_N"/>
</dbReference>
<evidence type="ECO:0000256" key="2">
    <source>
        <dbReference type="ARBA" id="ARBA00023125"/>
    </source>
</evidence>
<evidence type="ECO:0000256" key="3">
    <source>
        <dbReference type="ARBA" id="ARBA00023163"/>
    </source>
</evidence>
<dbReference type="InterPro" id="IPR036388">
    <property type="entry name" value="WH-like_DNA-bd_sf"/>
</dbReference>
<sequence length="257" mass="28772">MDTKKTIHRSSTVDNAISILSLFLKYDSIGLMDMERELGISKTAAFRLAATMTDRGFLVKNPKSKQYYPGPILFQLVQKFQVNDITTISQPYIQELAERTNESIYLSIRTGNSYIFLTGIDSIYPVKVTIPFGDEIDLTIGAAGKLHMAYMSNADMETYIKRTGFEKNSPVDFENLEEDLARIRSLSYSTSFGEAFPDSGGVVAPIWGLGEEPTAALGLFLPMSRLSDDKKDELVKLVVDFADNISAEFKRRQETTQ</sequence>
<keyword evidence="3" id="KW-0804">Transcription</keyword>
<feature type="domain" description="IclR-ED" evidence="5">
    <location>
        <begin position="72"/>
        <end position="251"/>
    </location>
</feature>
<keyword evidence="2" id="KW-0238">DNA-binding</keyword>
<organism evidence="6">
    <name type="scientific">Neobacillus citreus</name>
    <dbReference type="NCBI Taxonomy" id="2833578"/>
    <lineage>
        <taxon>Bacteria</taxon>
        <taxon>Bacillati</taxon>
        <taxon>Bacillota</taxon>
        <taxon>Bacilli</taxon>
        <taxon>Bacillales</taxon>
        <taxon>Bacillaceae</taxon>
        <taxon>Neobacillus</taxon>
    </lineage>
</organism>
<evidence type="ECO:0000313" key="8">
    <source>
        <dbReference type="Proteomes" id="UP000677265"/>
    </source>
</evidence>
<dbReference type="GO" id="GO:0003677">
    <property type="term" value="F:DNA binding"/>
    <property type="evidence" value="ECO:0007669"/>
    <property type="project" value="UniProtKB-KW"/>
</dbReference>
<evidence type="ECO:0000313" key="7">
    <source>
        <dbReference type="EMBL" id="MCH6267270.1"/>
    </source>
</evidence>